<dbReference type="STRING" id="29341.RSJ17_12730"/>
<dbReference type="EMBL" id="AYSO01000015">
    <property type="protein sequence ID" value="KIE46849.1"/>
    <property type="molecule type" value="Genomic_DNA"/>
</dbReference>
<reference evidence="2 3" key="1">
    <citation type="journal article" date="2015" name="Infect. Genet. Evol.">
        <title>Genomic sequences of six botulinum neurotoxin-producing strains representing three clostridial species illustrate the mobility and diversity of botulinum neurotoxin genes.</title>
        <authorList>
            <person name="Smith T.J."/>
            <person name="Hill K.K."/>
            <person name="Xie G."/>
            <person name="Foley B.T."/>
            <person name="Williamson C.H."/>
            <person name="Foster J.T."/>
            <person name="Johnson S.L."/>
            <person name="Chertkov O."/>
            <person name="Teshima H."/>
            <person name="Gibbons H.S."/>
            <person name="Johnsky L.A."/>
            <person name="Karavis M.A."/>
            <person name="Smith L.A."/>
        </authorList>
    </citation>
    <scope>NUCLEOTIDE SEQUENCE [LARGE SCALE GENOMIC DNA]</scope>
    <source>
        <strain evidence="2 3">CDC 2741</strain>
    </source>
</reference>
<dbReference type="RefSeq" id="WP_039632534.1">
    <property type="nucleotide sequence ID" value="NZ_AYSO01000015.1"/>
</dbReference>
<dbReference type="InterPro" id="IPR038610">
    <property type="entry name" value="FliK-like_C_sf"/>
</dbReference>
<evidence type="ECO:0000313" key="2">
    <source>
        <dbReference type="EMBL" id="KIE46849.1"/>
    </source>
</evidence>
<keyword evidence="2" id="KW-0282">Flagellum</keyword>
<dbReference type="InterPro" id="IPR021136">
    <property type="entry name" value="Flagellar_hook_control-like_C"/>
</dbReference>
<evidence type="ECO:0000313" key="3">
    <source>
        <dbReference type="Proteomes" id="UP000031366"/>
    </source>
</evidence>
<keyword evidence="3" id="KW-1185">Reference proteome</keyword>
<proteinExistence type="predicted"/>
<protein>
    <submittedName>
        <fullName evidence="2">Flagellar hook-length control FliK family protein</fullName>
    </submittedName>
</protein>
<dbReference type="OrthoDB" id="1934566at2"/>
<dbReference type="AlphaFoldDB" id="A0A0C1U1P2"/>
<keyword evidence="2" id="KW-0969">Cilium</keyword>
<gene>
    <name evidence="2" type="ORF">U732_1501</name>
</gene>
<feature type="domain" description="Flagellar hook-length control protein-like C-terminal" evidence="1">
    <location>
        <begin position="313"/>
        <end position="391"/>
    </location>
</feature>
<comment type="caution">
    <text evidence="2">The sequence shown here is derived from an EMBL/GenBank/DDBJ whole genome shotgun (WGS) entry which is preliminary data.</text>
</comment>
<dbReference type="Pfam" id="PF02120">
    <property type="entry name" value="Flg_hook"/>
    <property type="match status" value="1"/>
</dbReference>
<evidence type="ECO:0000259" key="1">
    <source>
        <dbReference type="Pfam" id="PF02120"/>
    </source>
</evidence>
<sequence length="440" mass="49398">MNNINTNILEVLQNQSKPSSNNNTIKAKESKVSDFEKVLKKVSEPSKNKTNSLEDKGFVKEEILEDIEEGKDNGRKDIIALLLNMFSAMENDKNININVEGLIENIEGIDNSTLDLVKTLLKNVEDLTELLDNKALIKDNNPLKDMLLKLMSVEGEDKDFNLEVNKLIKKLTEALPKLEDISKAGIASDNSKVETFKDLNSTLIAAREAKDDTGKDKVSVEIKPEDKIVAKEDKIAIENKNSKNTSNGDLKKSLSSEEKLLEKLIGEKEDGKLTKVNQFMNAFNNSKISLEEVKNVDKLLINKVTFSEDIVKSIRFMELNNIKDLTVKINPKHLGEVIISLTMEQEAMRAQLKASNKDTVALLNANLRDITEKLNENIKIQQVEVAIYNDDTTYFSGNERENRQGFNGEQSKNKVSAITEEIELETEASIIDDSSLNLLI</sequence>
<dbReference type="CDD" id="cd17470">
    <property type="entry name" value="T3SS_Flik_C"/>
    <property type="match status" value="1"/>
</dbReference>
<keyword evidence="2" id="KW-0966">Cell projection</keyword>
<dbReference type="Gene3D" id="3.30.750.140">
    <property type="match status" value="1"/>
</dbReference>
<accession>A0A0C1U1P2</accession>
<name>A0A0C1U1P2_9CLOT</name>
<organism evidence="2 3">
    <name type="scientific">Clostridium argentinense CDC 2741</name>
    <dbReference type="NCBI Taxonomy" id="1418104"/>
    <lineage>
        <taxon>Bacteria</taxon>
        <taxon>Bacillati</taxon>
        <taxon>Bacillota</taxon>
        <taxon>Clostridia</taxon>
        <taxon>Eubacteriales</taxon>
        <taxon>Clostridiaceae</taxon>
        <taxon>Clostridium</taxon>
    </lineage>
</organism>
<dbReference type="Proteomes" id="UP000031366">
    <property type="component" value="Unassembled WGS sequence"/>
</dbReference>